<protein>
    <recommendedName>
        <fullName evidence="4">Group II intron maturase-specific domain-containing protein</fullName>
    </recommendedName>
</protein>
<sequence>MSMPLVVVVSIIDVIFTARPSTVESNWKSNAHTTFGASASTGGTDEAPGLLAWRVFAHLQALLTPQPMHHSSGSPRGPRRTAAPPTPAGTRAFYRSKLYVLCRRINTYLMRWVRRKYKRLRGFKKRRAWWHAMNEHCPRTFAHWEWTRSYLPTEW</sequence>
<dbReference type="Proteomes" id="UP000733379">
    <property type="component" value="Unassembled WGS sequence"/>
</dbReference>
<evidence type="ECO:0000313" key="2">
    <source>
        <dbReference type="EMBL" id="MBU3066669.1"/>
    </source>
</evidence>
<gene>
    <name evidence="2" type="ORF">KO481_34775</name>
</gene>
<name>A0ABS6B8S6_9NOCA</name>
<keyword evidence="3" id="KW-1185">Reference proteome</keyword>
<feature type="region of interest" description="Disordered" evidence="1">
    <location>
        <begin position="67"/>
        <end position="89"/>
    </location>
</feature>
<evidence type="ECO:0000313" key="3">
    <source>
        <dbReference type="Proteomes" id="UP000733379"/>
    </source>
</evidence>
<comment type="caution">
    <text evidence="2">The sequence shown here is derived from an EMBL/GenBank/DDBJ whole genome shotgun (WGS) entry which is preliminary data.</text>
</comment>
<dbReference type="RefSeq" id="WP_215922739.1">
    <property type="nucleotide sequence ID" value="NZ_JAHKNI010000015.1"/>
</dbReference>
<evidence type="ECO:0000256" key="1">
    <source>
        <dbReference type="SAM" id="MobiDB-lite"/>
    </source>
</evidence>
<feature type="compositionally biased region" description="Low complexity" evidence="1">
    <location>
        <begin position="80"/>
        <end position="89"/>
    </location>
</feature>
<organism evidence="2 3">
    <name type="scientific">Nocardia albiluteola</name>
    <dbReference type="NCBI Taxonomy" id="2842303"/>
    <lineage>
        <taxon>Bacteria</taxon>
        <taxon>Bacillati</taxon>
        <taxon>Actinomycetota</taxon>
        <taxon>Actinomycetes</taxon>
        <taxon>Mycobacteriales</taxon>
        <taxon>Nocardiaceae</taxon>
        <taxon>Nocardia</taxon>
    </lineage>
</organism>
<accession>A0ABS6B8S6</accession>
<proteinExistence type="predicted"/>
<evidence type="ECO:0008006" key="4">
    <source>
        <dbReference type="Google" id="ProtNLM"/>
    </source>
</evidence>
<dbReference type="EMBL" id="JAHKNI010000015">
    <property type="protein sequence ID" value="MBU3066669.1"/>
    <property type="molecule type" value="Genomic_DNA"/>
</dbReference>
<reference evidence="2 3" key="1">
    <citation type="submission" date="2021-06" db="EMBL/GenBank/DDBJ databases">
        <title>Actinomycetes sequencing.</title>
        <authorList>
            <person name="Shan Q."/>
        </authorList>
    </citation>
    <scope>NUCLEOTIDE SEQUENCE [LARGE SCALE GENOMIC DNA]</scope>
    <source>
        <strain evidence="2 3">NEAU-G5</strain>
    </source>
</reference>